<protein>
    <submittedName>
        <fullName evidence="3">Aldo/keto reductase</fullName>
    </submittedName>
</protein>
<dbReference type="Pfam" id="PF00248">
    <property type="entry name" value="Aldo_ket_red"/>
    <property type="match status" value="1"/>
</dbReference>
<dbReference type="Gene3D" id="3.20.20.100">
    <property type="entry name" value="NADP-dependent oxidoreductase domain"/>
    <property type="match status" value="1"/>
</dbReference>
<dbReference type="InterPro" id="IPR050523">
    <property type="entry name" value="AKR_Detox_Biosynth"/>
</dbReference>
<dbReference type="PANTHER" id="PTHR43364">
    <property type="entry name" value="NADH-SPECIFIC METHYLGLYOXAL REDUCTASE-RELATED"/>
    <property type="match status" value="1"/>
</dbReference>
<evidence type="ECO:0000256" key="1">
    <source>
        <dbReference type="ARBA" id="ARBA00023002"/>
    </source>
</evidence>
<dbReference type="EMBL" id="BMQS01000003">
    <property type="protein sequence ID" value="GGT89345.1"/>
    <property type="molecule type" value="Genomic_DNA"/>
</dbReference>
<dbReference type="PANTHER" id="PTHR43364:SF4">
    <property type="entry name" value="NAD(P)-LINKED OXIDOREDUCTASE SUPERFAMILY PROTEIN"/>
    <property type="match status" value="1"/>
</dbReference>
<keyword evidence="5" id="KW-1185">Reference proteome</keyword>
<evidence type="ECO:0000259" key="2">
    <source>
        <dbReference type="Pfam" id="PF00248"/>
    </source>
</evidence>
<dbReference type="Proteomes" id="UP000276741">
    <property type="component" value="Chromosome"/>
</dbReference>
<dbReference type="EMBL" id="AP018553">
    <property type="protein sequence ID" value="BBD73289.1"/>
    <property type="molecule type" value="Genomic_DNA"/>
</dbReference>
<organism evidence="3 5">
    <name type="scientific">Sulfodiicoccus acidiphilus</name>
    <dbReference type="NCBI Taxonomy" id="1670455"/>
    <lineage>
        <taxon>Archaea</taxon>
        <taxon>Thermoproteota</taxon>
        <taxon>Thermoprotei</taxon>
        <taxon>Sulfolobales</taxon>
        <taxon>Sulfolobaceae</taxon>
        <taxon>Sulfodiicoccus</taxon>
    </lineage>
</organism>
<dbReference type="Proteomes" id="UP000616143">
    <property type="component" value="Unassembled WGS sequence"/>
</dbReference>
<evidence type="ECO:0000313" key="5">
    <source>
        <dbReference type="Proteomes" id="UP000276741"/>
    </source>
</evidence>
<reference evidence="5" key="2">
    <citation type="submission" date="2018-04" db="EMBL/GenBank/DDBJ databases">
        <title>Complete genome sequence of Sulfodiicoccus acidiphilus strain HS-1.</title>
        <authorList>
            <person name="Sakai H.D."/>
            <person name="Kurosawa N."/>
        </authorList>
    </citation>
    <scope>NUCLEOTIDE SEQUENCE [LARGE SCALE GENOMIC DNA]</scope>
    <source>
        <strain evidence="5">HS-1</strain>
    </source>
</reference>
<keyword evidence="1" id="KW-0560">Oxidoreductase</keyword>
<accession>A0A348B537</accession>
<dbReference type="InterPro" id="IPR023210">
    <property type="entry name" value="NADP_OxRdtase_dom"/>
</dbReference>
<dbReference type="FunFam" id="3.20.20.100:FF:000004">
    <property type="entry name" value="Oxidoreductase, aldo/keto reductase"/>
    <property type="match status" value="1"/>
</dbReference>
<name>A0A348B537_9CREN</name>
<reference evidence="4" key="1">
    <citation type="journal article" date="2014" name="Int. J. Syst. Evol. Microbiol.">
        <title>Complete genome sequence of Corynebacterium casei LMG S-19264T (=DSM 44701T), isolated from a smear-ripened cheese.</title>
        <authorList>
            <consortium name="US DOE Joint Genome Institute (JGI-PGF)"/>
            <person name="Walter F."/>
            <person name="Albersmeier A."/>
            <person name="Kalinowski J."/>
            <person name="Ruckert C."/>
        </authorList>
    </citation>
    <scope>NUCLEOTIDE SEQUENCE</scope>
    <source>
        <strain evidence="4">JCM 31740</strain>
    </source>
</reference>
<dbReference type="PRINTS" id="PR00069">
    <property type="entry name" value="ALDKETRDTASE"/>
</dbReference>
<reference evidence="3" key="3">
    <citation type="journal article" date="2019" name="BMC Res. Notes">
        <title>Complete genome sequence of the Sulfodiicoccus acidiphilus strain HS-1T, the first crenarchaeon that lacks polB3, isolated from an acidic hot spring in Ohwaku-dani, Hakone, Japan.</title>
        <authorList>
            <person name="Sakai H.D."/>
            <person name="Kurosawa N."/>
        </authorList>
    </citation>
    <scope>NUCLEOTIDE SEQUENCE</scope>
    <source>
        <strain evidence="3">HS-1</strain>
    </source>
</reference>
<dbReference type="KEGG" id="sacd:HS1genome_1678"/>
<dbReference type="GO" id="GO:0005829">
    <property type="term" value="C:cytosol"/>
    <property type="evidence" value="ECO:0007669"/>
    <property type="project" value="UniProtKB-ARBA"/>
</dbReference>
<evidence type="ECO:0000313" key="3">
    <source>
        <dbReference type="EMBL" id="BBD73289.1"/>
    </source>
</evidence>
<dbReference type="PROSITE" id="PS00062">
    <property type="entry name" value="ALDOKETO_REDUCTASE_2"/>
    <property type="match status" value="1"/>
</dbReference>
<sequence>MDTMEYRFLGKSGLKVSELALGTMTFGREASKEESFKMLDLYASEGGNFIDTANVYSNGKSEEIVGEWLRGKDREDFVVATKVRFPVGQGPNRAGLSRKHILWSVEQSLRRLNTDYLDLYQFHAWDDFTPLEESLSTMTELVEAGKVRYVGVSNFTGWQLQRAVDVTKELGLQPIVSIQPLYNLLDRYLELEVLPVAQREGVGVIPWSPLRGGWLTGKYRRGMQAPPEDTRIGIAEKFGWSESWSRYNNERTWKVVDRLLEVSKEVGREPSQVALRWLLQRAGVTAPIVGARNVQQLKVNLGAAGWVLESKYVDLLTEVSEPELFYPYDFVRNAQRRR</sequence>
<evidence type="ECO:0000313" key="4">
    <source>
        <dbReference type="EMBL" id="GGT89345.1"/>
    </source>
</evidence>
<dbReference type="InterPro" id="IPR020471">
    <property type="entry name" value="AKR"/>
</dbReference>
<dbReference type="AlphaFoldDB" id="A0A348B537"/>
<dbReference type="InterPro" id="IPR018170">
    <property type="entry name" value="Aldo/ket_reductase_CS"/>
</dbReference>
<dbReference type="InterPro" id="IPR036812">
    <property type="entry name" value="NAD(P)_OxRdtase_dom_sf"/>
</dbReference>
<proteinExistence type="predicted"/>
<feature type="domain" description="NADP-dependent oxidoreductase" evidence="2">
    <location>
        <begin position="18"/>
        <end position="320"/>
    </location>
</feature>
<dbReference type="SUPFAM" id="SSF51430">
    <property type="entry name" value="NAD(P)-linked oxidoreductase"/>
    <property type="match status" value="1"/>
</dbReference>
<dbReference type="CDD" id="cd19081">
    <property type="entry name" value="AKR_AKR9C1"/>
    <property type="match status" value="1"/>
</dbReference>
<dbReference type="GO" id="GO:0016491">
    <property type="term" value="F:oxidoreductase activity"/>
    <property type="evidence" value="ECO:0007669"/>
    <property type="project" value="UniProtKB-KW"/>
</dbReference>
<gene>
    <name evidence="4" type="ORF">GCM10007116_03990</name>
    <name evidence="3" type="ORF">HS1genome_1678</name>
</gene>
<reference evidence="4" key="4">
    <citation type="submission" date="2020-09" db="EMBL/GenBank/DDBJ databases">
        <authorList>
            <person name="Sun Q."/>
            <person name="Ohkuma M."/>
        </authorList>
    </citation>
    <scope>NUCLEOTIDE SEQUENCE</scope>
    <source>
        <strain evidence="4">JCM 31740</strain>
    </source>
</reference>